<feature type="region of interest" description="Disordered" evidence="13">
    <location>
        <begin position="458"/>
        <end position="479"/>
    </location>
</feature>
<dbReference type="PROSITE" id="PS50893">
    <property type="entry name" value="ABC_TRANSPORTER_2"/>
    <property type="match status" value="2"/>
</dbReference>
<dbReference type="InterPro" id="IPR017871">
    <property type="entry name" value="ABC_transporter-like_CS"/>
</dbReference>
<feature type="compositionally biased region" description="Basic and acidic residues" evidence="13">
    <location>
        <begin position="741"/>
        <end position="755"/>
    </location>
</feature>
<gene>
    <name evidence="17" type="ORF">CHLNCDRAFT_52158</name>
</gene>
<dbReference type="InterPro" id="IPR027417">
    <property type="entry name" value="P-loop_NTPase"/>
</dbReference>
<dbReference type="PANTHER" id="PTHR24223">
    <property type="entry name" value="ATP-BINDING CASSETTE SUB-FAMILY C"/>
    <property type="match status" value="1"/>
</dbReference>
<dbReference type="KEGG" id="cvr:CHLNCDRAFT_52158"/>
<reference evidence="17 18" key="1">
    <citation type="journal article" date="2010" name="Plant Cell">
        <title>The Chlorella variabilis NC64A genome reveals adaptation to photosymbiosis, coevolution with viruses, and cryptic sex.</title>
        <authorList>
            <person name="Blanc G."/>
            <person name="Duncan G."/>
            <person name="Agarkova I."/>
            <person name="Borodovsky M."/>
            <person name="Gurnon J."/>
            <person name="Kuo A."/>
            <person name="Lindquist E."/>
            <person name="Lucas S."/>
            <person name="Pangilinan J."/>
            <person name="Polle J."/>
            <person name="Salamov A."/>
            <person name="Terry A."/>
            <person name="Yamada T."/>
            <person name="Dunigan D.D."/>
            <person name="Grigoriev I.V."/>
            <person name="Claverie J.M."/>
            <person name="Van Etten J.L."/>
        </authorList>
    </citation>
    <scope>NUCLEOTIDE SEQUENCE [LARGE SCALE GENOMIC DNA]</scope>
    <source>
        <strain evidence="17 18">NC64A</strain>
    </source>
</reference>
<evidence type="ECO:0000259" key="15">
    <source>
        <dbReference type="PROSITE" id="PS50893"/>
    </source>
</evidence>
<dbReference type="PANTHER" id="PTHR24223:SF330">
    <property type="entry name" value="ATP-BINDING CASSETTE SUB-FAMILY C MEMBER 10"/>
    <property type="match status" value="1"/>
</dbReference>
<feature type="region of interest" description="Disordered" evidence="13">
    <location>
        <begin position="851"/>
        <end position="899"/>
    </location>
</feature>
<feature type="domain" description="ABC transporter" evidence="15">
    <location>
        <begin position="484"/>
        <end position="751"/>
    </location>
</feature>
<evidence type="ECO:0000256" key="7">
    <source>
        <dbReference type="ARBA" id="ARBA00022741"/>
    </source>
</evidence>
<dbReference type="CDD" id="cd18598">
    <property type="entry name" value="ABC_6TM_MRP7_D1_like"/>
    <property type="match status" value="1"/>
</dbReference>
<dbReference type="Pfam" id="PF00005">
    <property type="entry name" value="ABC_tran"/>
    <property type="match status" value="2"/>
</dbReference>
<keyword evidence="6" id="KW-0677">Repeat</keyword>
<keyword evidence="4" id="KW-0813">Transport</keyword>
<dbReference type="GO" id="GO:0005524">
    <property type="term" value="F:ATP binding"/>
    <property type="evidence" value="ECO:0007669"/>
    <property type="project" value="UniProtKB-KW"/>
</dbReference>
<dbReference type="InterPro" id="IPR011527">
    <property type="entry name" value="ABC1_TM_dom"/>
</dbReference>
<name>E1ZDP4_CHLVA</name>
<evidence type="ECO:0000256" key="1">
    <source>
        <dbReference type="ARBA" id="ARBA00004370"/>
    </source>
</evidence>
<dbReference type="RefSeq" id="XP_005848159.1">
    <property type="nucleotide sequence ID" value="XM_005848097.1"/>
</dbReference>
<keyword evidence="5 14" id="KW-0812">Transmembrane</keyword>
<feature type="domain" description="ABC transmembrane type-1" evidence="16">
    <location>
        <begin position="907"/>
        <end position="1183"/>
    </location>
</feature>
<accession>E1ZDP4</accession>
<dbReference type="Gene3D" id="1.20.1560.10">
    <property type="entry name" value="ABC transporter type 1, transmembrane domain"/>
    <property type="match status" value="2"/>
</dbReference>
<keyword evidence="11 14" id="KW-0472">Membrane</keyword>
<keyword evidence="9" id="KW-1278">Translocase</keyword>
<protein>
    <recommendedName>
        <fullName evidence="3">ABC-type xenobiotic transporter</fullName>
        <ecNumber evidence="3">7.6.2.2</ecNumber>
    </recommendedName>
</protein>
<keyword evidence="7" id="KW-0547">Nucleotide-binding</keyword>
<feature type="transmembrane region" description="Helical" evidence="14">
    <location>
        <begin position="338"/>
        <end position="359"/>
    </location>
</feature>
<proteinExistence type="inferred from homology"/>
<feature type="region of interest" description="Disordered" evidence="13">
    <location>
        <begin position="741"/>
        <end position="816"/>
    </location>
</feature>
<feature type="transmembrane region" description="Helical" evidence="14">
    <location>
        <begin position="158"/>
        <end position="177"/>
    </location>
</feature>
<dbReference type="GO" id="GO:0008559">
    <property type="term" value="F:ABC-type xenobiotic transporter activity"/>
    <property type="evidence" value="ECO:0007669"/>
    <property type="project" value="UniProtKB-EC"/>
</dbReference>
<dbReference type="InterPro" id="IPR003439">
    <property type="entry name" value="ABC_transporter-like_ATP-bd"/>
</dbReference>
<evidence type="ECO:0000256" key="10">
    <source>
        <dbReference type="ARBA" id="ARBA00022989"/>
    </source>
</evidence>
<dbReference type="PROSITE" id="PS00211">
    <property type="entry name" value="ABC_TRANSPORTER_1"/>
    <property type="match status" value="2"/>
</dbReference>
<feature type="region of interest" description="Disordered" evidence="13">
    <location>
        <begin position="1200"/>
        <end position="1233"/>
    </location>
</feature>
<feature type="transmembrane region" description="Helical" evidence="14">
    <location>
        <begin position="981"/>
        <end position="1011"/>
    </location>
</feature>
<keyword evidence="8" id="KW-0067">ATP-binding</keyword>
<evidence type="ECO:0000256" key="4">
    <source>
        <dbReference type="ARBA" id="ARBA00022448"/>
    </source>
</evidence>
<feature type="compositionally biased region" description="Gly residues" evidence="13">
    <location>
        <begin position="465"/>
        <end position="474"/>
    </location>
</feature>
<dbReference type="FunFam" id="1.20.1560.10:FF:000037">
    <property type="entry name" value="ATP-binding cassette subfamily C member 10"/>
    <property type="match status" value="1"/>
</dbReference>
<feature type="compositionally biased region" description="Polar residues" evidence="13">
    <location>
        <begin position="549"/>
        <end position="558"/>
    </location>
</feature>
<comment type="similarity">
    <text evidence="2">Belongs to the ABC transporter superfamily. ABCC family. Conjugate transporter (TC 3.A.1.208) subfamily.</text>
</comment>
<keyword evidence="10 14" id="KW-1133">Transmembrane helix</keyword>
<dbReference type="Gene3D" id="3.40.50.300">
    <property type="entry name" value="P-loop containing nucleotide triphosphate hydrolases"/>
    <property type="match status" value="2"/>
</dbReference>
<dbReference type="InterPro" id="IPR036640">
    <property type="entry name" value="ABC1_TM_sf"/>
</dbReference>
<feature type="compositionally biased region" description="Low complexity" evidence="13">
    <location>
        <begin position="793"/>
        <end position="803"/>
    </location>
</feature>
<dbReference type="SUPFAM" id="SSF52540">
    <property type="entry name" value="P-loop containing nucleoside triphosphate hydrolases"/>
    <property type="match status" value="2"/>
</dbReference>
<dbReference type="InterPro" id="IPR003593">
    <property type="entry name" value="AAA+_ATPase"/>
</dbReference>
<evidence type="ECO:0000256" key="3">
    <source>
        <dbReference type="ARBA" id="ARBA00012191"/>
    </source>
</evidence>
<feature type="region of interest" description="Disordered" evidence="13">
    <location>
        <begin position="1247"/>
        <end position="1267"/>
    </location>
</feature>
<evidence type="ECO:0000256" key="11">
    <source>
        <dbReference type="ARBA" id="ARBA00023136"/>
    </source>
</evidence>
<dbReference type="SUPFAM" id="SSF90123">
    <property type="entry name" value="ABC transporter transmembrane region"/>
    <property type="match status" value="2"/>
</dbReference>
<feature type="compositionally biased region" description="Low complexity" evidence="13">
    <location>
        <begin position="856"/>
        <end position="898"/>
    </location>
</feature>
<dbReference type="EMBL" id="GL433843">
    <property type="protein sequence ID" value="EFN56057.1"/>
    <property type="molecule type" value="Genomic_DNA"/>
</dbReference>
<evidence type="ECO:0000256" key="6">
    <source>
        <dbReference type="ARBA" id="ARBA00022737"/>
    </source>
</evidence>
<organism evidence="18">
    <name type="scientific">Chlorella variabilis</name>
    <name type="common">Green alga</name>
    <dbReference type="NCBI Taxonomy" id="554065"/>
    <lineage>
        <taxon>Eukaryota</taxon>
        <taxon>Viridiplantae</taxon>
        <taxon>Chlorophyta</taxon>
        <taxon>core chlorophytes</taxon>
        <taxon>Trebouxiophyceae</taxon>
        <taxon>Chlorellales</taxon>
        <taxon>Chlorellaceae</taxon>
        <taxon>Chlorella clade</taxon>
        <taxon>Chlorella</taxon>
    </lineage>
</organism>
<feature type="domain" description="ABC transmembrane type-1" evidence="16">
    <location>
        <begin position="101"/>
        <end position="394"/>
    </location>
</feature>
<dbReference type="InterPro" id="IPR050173">
    <property type="entry name" value="ABC_transporter_C-like"/>
</dbReference>
<evidence type="ECO:0000259" key="16">
    <source>
        <dbReference type="PROSITE" id="PS50929"/>
    </source>
</evidence>
<dbReference type="GeneID" id="17355438"/>
<evidence type="ECO:0000256" key="9">
    <source>
        <dbReference type="ARBA" id="ARBA00022967"/>
    </source>
</evidence>
<dbReference type="CDD" id="cd18605">
    <property type="entry name" value="ABC_6TM_MRP7_D2_like"/>
    <property type="match status" value="1"/>
</dbReference>
<evidence type="ECO:0000256" key="8">
    <source>
        <dbReference type="ARBA" id="ARBA00022840"/>
    </source>
</evidence>
<dbReference type="PROSITE" id="PS50929">
    <property type="entry name" value="ABC_TM1F"/>
    <property type="match status" value="2"/>
</dbReference>
<feature type="domain" description="ABC transporter" evidence="15">
    <location>
        <begin position="1238"/>
        <end position="1488"/>
    </location>
</feature>
<feature type="region of interest" description="Disordered" evidence="13">
    <location>
        <begin position="410"/>
        <end position="433"/>
    </location>
</feature>
<dbReference type="InParanoid" id="E1ZDP4"/>
<dbReference type="STRING" id="554065.E1ZDP4"/>
<dbReference type="OrthoDB" id="6500128at2759"/>
<feature type="transmembrane region" description="Helical" evidence="14">
    <location>
        <begin position="252"/>
        <end position="272"/>
    </location>
</feature>
<evidence type="ECO:0000313" key="18">
    <source>
        <dbReference type="Proteomes" id="UP000008141"/>
    </source>
</evidence>
<feature type="region of interest" description="Disordered" evidence="13">
    <location>
        <begin position="539"/>
        <end position="558"/>
    </location>
</feature>
<evidence type="ECO:0000256" key="2">
    <source>
        <dbReference type="ARBA" id="ARBA00009726"/>
    </source>
</evidence>
<feature type="compositionally biased region" description="Low complexity" evidence="13">
    <location>
        <begin position="1200"/>
        <end position="1212"/>
    </location>
</feature>
<dbReference type="SMART" id="SM00382">
    <property type="entry name" value="AAA"/>
    <property type="match status" value="2"/>
</dbReference>
<evidence type="ECO:0000256" key="13">
    <source>
        <dbReference type="SAM" id="MobiDB-lite"/>
    </source>
</evidence>
<comment type="subcellular location">
    <subcellularLocation>
        <location evidence="1">Membrane</location>
    </subcellularLocation>
</comment>
<dbReference type="Pfam" id="PF00664">
    <property type="entry name" value="ABC_membrane"/>
    <property type="match status" value="2"/>
</dbReference>
<evidence type="ECO:0000256" key="12">
    <source>
        <dbReference type="ARBA" id="ARBA00034018"/>
    </source>
</evidence>
<keyword evidence="18" id="KW-1185">Reference proteome</keyword>
<sequence length="1488" mass="152976">MLTVHRSVAIVPSLPSWVSPLLRRGSTQAQLHQRDLFTLPAHLQPSTCGRRLWRHWRQEQERAAAHAGSGAGVGRRQGGPAAAPQPSLLRAIVATYGWPYFLLGLLKAAGDALNFAGPLLLNLLLRHLAAAPGGGGGGGGGGGTTSLLGWRVDVAAPLFGYACAALLAASLLLKAFLGAHYGYRQSLIAAQLRSAVTAAVFRKALAVNAATLAAASSGRVQTLMSVDADRLVNLCLSFHELWSLPAQIGVQYAFLAGLALVVLLIPVNRALATRIQAASLKMMAAKDRRVRCMLEILRGIRQIKCYAWEAAFGRRVRRERREELAALAVRKYLDALCVYFWAATSLLFSLATFGLYALMGRQLTPPVVFTSLALFNVLLAPINAFPWVINGVVEAVVSVRRLSEFLRAPETAGPTAAPPANGSKLTGSGTAQAGGAADASTPLAICIAGSFAWGGSGSSSTSSSRGGGGSGGAGLEAASQPWQPALHHVVQQQQAGGGGAVLRDVELAVPAGSLVALTGPVGSGKSSLLAAVLGEMLPSDSGQQQQQQRHGSVTASPGSQGAGLIAALSGFVAAGTSVAYVPQEPWIMHGTLRDNVLLGRALDRQRYAAVLHACALLPDLQAMPAGDLTTVGGGGATLSGGQRARLALARALYRGADVLLLDDCLAAVDAGVAAWILRHALLSPLLWGEQQQQHQQHQQRRPLTVVVATHTPALLAAADMVVEMSGGRVAAVRVQPEAAALHRQEAAADESERSPEAPQAAAGGEGAVEAASRMSGKDAEGEEQQVGATLGVQQQQQQEQEQGQQEEERQQGHATRNGNDLWLSHWVSHATPTNQTSEPHPYLCVRPAAGSGGGASLPASGTPMHSGGSSLGGSPPASSGLGSSSLDSSPGSSSSSSSCLDPQVRYYLTVLLAIAAANSAITLARAFSFAKGGLVAAKCVHEQLLAAVLALPLAFFDATPPGRVLNRFSSDTATVDDSLPFILNILLANCASLAGVAVVLCITQPLVLALLPPLAALYRSLQRYYRATSRELRRLDAVAKSPVYTAFSELLSGGPTMRAFAAQPHFLAAAEAAVAAQQRASVSSAAAGSWLGLRLQLMAAALAAAVAGAAVAEHAGALPWATPAAALPVAGAVGVGGGGGSSYGSGAARGSMAAGLVGLSLSYVLPITGLLNGLLTSSAETEQEMVAAERVFQYLKLGGSTSSTSSTGSSSGEVRPRGEGGHAGNGTAAAGTRKAPTIVGSDIEAQQPLLPAPGSPRSSGAGGAGSSHVGICGRTGAGKSSLLAALLRLAPVAGGRVCIDGRDVASLPAAELRRAVGVVPQHPFLFDGSVAQNLDPLGRHTGAELAAALRQVALWQPLLAQLREAPSSAPAAAGHEAEQQQQRQQEGAEAEALQRRVLALRLGEGAAALSQGQQQLLALARVLLRHPRLLLLDEATSSVDPATADTMHEVIRRHLAGSTIIEVAHRQSTIASCDRVVVIEGGRVAVER</sequence>
<feature type="compositionally biased region" description="Low complexity" evidence="13">
    <location>
        <begin position="756"/>
        <end position="771"/>
    </location>
</feature>
<feature type="transmembrane region" description="Helical" evidence="14">
    <location>
        <begin position="944"/>
        <end position="961"/>
    </location>
</feature>
<dbReference type="GO" id="GO:0016020">
    <property type="term" value="C:membrane"/>
    <property type="evidence" value="ECO:0007669"/>
    <property type="project" value="UniProtKB-SubCell"/>
</dbReference>
<comment type="catalytic activity">
    <reaction evidence="12">
        <text>ATP + H2O + xenobioticSide 1 = ADP + phosphate + xenobioticSide 2.</text>
        <dbReference type="EC" id="7.6.2.2"/>
    </reaction>
</comment>
<dbReference type="GO" id="GO:0016887">
    <property type="term" value="F:ATP hydrolysis activity"/>
    <property type="evidence" value="ECO:0007669"/>
    <property type="project" value="InterPro"/>
</dbReference>
<dbReference type="Proteomes" id="UP000008141">
    <property type="component" value="Unassembled WGS sequence"/>
</dbReference>
<dbReference type="eggNOG" id="KOG0054">
    <property type="taxonomic scope" value="Eukaryota"/>
</dbReference>
<evidence type="ECO:0000256" key="14">
    <source>
        <dbReference type="SAM" id="Phobius"/>
    </source>
</evidence>
<evidence type="ECO:0000313" key="17">
    <source>
        <dbReference type="EMBL" id="EFN56057.1"/>
    </source>
</evidence>
<dbReference type="EC" id="7.6.2.2" evidence="3"/>
<feature type="transmembrane region" description="Helical" evidence="14">
    <location>
        <begin position="366"/>
        <end position="389"/>
    </location>
</feature>
<dbReference type="FunCoup" id="E1ZDP4">
    <property type="interactions" value="877"/>
</dbReference>
<feature type="transmembrane region" description="Helical" evidence="14">
    <location>
        <begin position="904"/>
        <end position="924"/>
    </location>
</feature>
<evidence type="ECO:0000256" key="5">
    <source>
        <dbReference type="ARBA" id="ARBA00022692"/>
    </source>
</evidence>
<feature type="region of interest" description="Disordered" evidence="13">
    <location>
        <begin position="1366"/>
        <end position="1388"/>
    </location>
</feature>
<dbReference type="OMA" id="PYAWPSQ"/>